<proteinExistence type="predicted"/>
<dbReference type="KEGG" id="mbar:MSBR2_1753"/>
<sequence>MPAMASMPMMPAGKAGGIKITFKNAKISIDKMIVSEKKE</sequence>
<organism evidence="1 2">
    <name type="scientific">Methanosarcina barkeri 227</name>
    <dbReference type="NCBI Taxonomy" id="1434106"/>
    <lineage>
        <taxon>Archaea</taxon>
        <taxon>Methanobacteriati</taxon>
        <taxon>Methanobacteriota</taxon>
        <taxon>Stenosarchaea group</taxon>
        <taxon>Methanomicrobia</taxon>
        <taxon>Methanosarcinales</taxon>
        <taxon>Methanosarcinaceae</taxon>
        <taxon>Methanosarcina</taxon>
    </lineage>
</organism>
<keyword evidence="1" id="KW-0012">Acyltransferase</keyword>
<dbReference type="GO" id="GO:0043884">
    <property type="term" value="F:CO-methylating acetyl-CoA synthase activity"/>
    <property type="evidence" value="ECO:0007669"/>
    <property type="project" value="UniProtKB-EC"/>
</dbReference>
<evidence type="ECO:0000313" key="1">
    <source>
        <dbReference type="EMBL" id="AKB58269.1"/>
    </source>
</evidence>
<accession>A0A0E3R444</accession>
<dbReference type="HOGENOM" id="CLU_3302685_0_0_2"/>
<dbReference type="AlphaFoldDB" id="A0A0E3R444"/>
<keyword evidence="1" id="KW-0808">Transferase</keyword>
<dbReference type="EC" id="2.3.1.169" evidence="1"/>
<evidence type="ECO:0000313" key="2">
    <source>
        <dbReference type="Proteomes" id="UP000033079"/>
    </source>
</evidence>
<name>A0A0E3R444_METBA</name>
<protein>
    <submittedName>
        <fullName evidence="1">CO dehydrogenase/acetyl-CoA synthase subunit beta, acetyl-CoA synthase</fullName>
        <ecNumber evidence="1">2.3.1.169</ecNumber>
    </submittedName>
</protein>
<dbReference type="Proteomes" id="UP000033079">
    <property type="component" value="Chromosome"/>
</dbReference>
<reference evidence="1 2" key="1">
    <citation type="submission" date="2014-07" db="EMBL/GenBank/DDBJ databases">
        <title>Methanogenic archaea and the global carbon cycle.</title>
        <authorList>
            <person name="Henriksen J.R."/>
            <person name="Luke J."/>
            <person name="Reinhart S."/>
            <person name="Benedict M.N."/>
            <person name="Youngblut N.D."/>
            <person name="Metcalf M.E."/>
            <person name="Whitaker R.J."/>
            <person name="Metcalf W.W."/>
        </authorList>
    </citation>
    <scope>NUCLEOTIDE SEQUENCE [LARGE SCALE GENOMIC DNA]</scope>
    <source>
        <strain evidence="1 2">227</strain>
    </source>
</reference>
<dbReference type="EMBL" id="CP009530">
    <property type="protein sequence ID" value="AKB58269.1"/>
    <property type="molecule type" value="Genomic_DNA"/>
</dbReference>
<gene>
    <name evidence="1" type="ORF">MSBR2_1753</name>
</gene>
<dbReference type="PATRIC" id="fig|1434106.5.peg.2252"/>